<reference evidence="1" key="2">
    <citation type="journal article" date="2015" name="Fish Shellfish Immunol.">
        <title>Early steps in the European eel (Anguilla anguilla)-Vibrio vulnificus interaction in the gills: Role of the RtxA13 toxin.</title>
        <authorList>
            <person name="Callol A."/>
            <person name="Pajuelo D."/>
            <person name="Ebbesson L."/>
            <person name="Teles M."/>
            <person name="MacKenzie S."/>
            <person name="Amaro C."/>
        </authorList>
    </citation>
    <scope>NUCLEOTIDE SEQUENCE</scope>
</reference>
<organism evidence="1">
    <name type="scientific">Anguilla anguilla</name>
    <name type="common">European freshwater eel</name>
    <name type="synonym">Muraena anguilla</name>
    <dbReference type="NCBI Taxonomy" id="7936"/>
    <lineage>
        <taxon>Eukaryota</taxon>
        <taxon>Metazoa</taxon>
        <taxon>Chordata</taxon>
        <taxon>Craniata</taxon>
        <taxon>Vertebrata</taxon>
        <taxon>Euteleostomi</taxon>
        <taxon>Actinopterygii</taxon>
        <taxon>Neopterygii</taxon>
        <taxon>Teleostei</taxon>
        <taxon>Anguilliformes</taxon>
        <taxon>Anguillidae</taxon>
        <taxon>Anguilla</taxon>
    </lineage>
</organism>
<dbReference type="AlphaFoldDB" id="A0A0E9T796"/>
<protein>
    <submittedName>
        <fullName evidence="1">Uncharacterized protein</fullName>
    </submittedName>
</protein>
<sequence length="44" mass="5086">MCLFTFQIHLSPSHFPVSYVRKMKANKRPLFAFTLSGVRSQTRG</sequence>
<evidence type="ECO:0000313" key="1">
    <source>
        <dbReference type="EMBL" id="JAH49521.1"/>
    </source>
</evidence>
<name>A0A0E9T796_ANGAN</name>
<dbReference type="EMBL" id="GBXM01059056">
    <property type="protein sequence ID" value="JAH49521.1"/>
    <property type="molecule type" value="Transcribed_RNA"/>
</dbReference>
<accession>A0A0E9T796</accession>
<reference evidence="1" key="1">
    <citation type="submission" date="2014-11" db="EMBL/GenBank/DDBJ databases">
        <authorList>
            <person name="Amaro Gonzalez C."/>
        </authorList>
    </citation>
    <scope>NUCLEOTIDE SEQUENCE</scope>
</reference>
<proteinExistence type="predicted"/>